<name>A0A1E3B5V1_ASPCR</name>
<dbReference type="VEuPathDB" id="FungiDB:SI65_08180"/>
<sequence>MVKPTWIPRVPQQIEKFFRNLLPGTNDADDLSIIKEYIDDVGPHVAKSELTGFVITCRRILGGTAERGLIPKVIHVILWRRDKLSLVDLLLAFLVDRRLLVTYYESDYAENFVKGLGEDDQVIMLEAHAVFWRFTPVRHLTQTQDPTYIIVYLDTYD</sequence>
<organism evidence="1 2">
    <name type="scientific">Aspergillus cristatus</name>
    <name type="common">Chinese Fuzhuan brick tea-fermentation fungus</name>
    <name type="synonym">Eurotium cristatum</name>
    <dbReference type="NCBI Taxonomy" id="573508"/>
    <lineage>
        <taxon>Eukaryota</taxon>
        <taxon>Fungi</taxon>
        <taxon>Dikarya</taxon>
        <taxon>Ascomycota</taxon>
        <taxon>Pezizomycotina</taxon>
        <taxon>Eurotiomycetes</taxon>
        <taxon>Eurotiomycetidae</taxon>
        <taxon>Eurotiales</taxon>
        <taxon>Aspergillaceae</taxon>
        <taxon>Aspergillus</taxon>
        <taxon>Aspergillus subgen. Aspergillus</taxon>
    </lineage>
</organism>
<evidence type="ECO:0000313" key="2">
    <source>
        <dbReference type="Proteomes" id="UP000094569"/>
    </source>
</evidence>
<keyword evidence="2" id="KW-1185">Reference proteome</keyword>
<reference evidence="1 2" key="1">
    <citation type="journal article" date="2016" name="BMC Genomics">
        <title>Comparative genomic and transcriptomic analyses of the Fuzhuan brick tea-fermentation fungus Aspergillus cristatus.</title>
        <authorList>
            <person name="Ge Y."/>
            <person name="Wang Y."/>
            <person name="Liu Y."/>
            <person name="Tan Y."/>
            <person name="Ren X."/>
            <person name="Zhang X."/>
            <person name="Hyde K.D."/>
            <person name="Liu Y."/>
            <person name="Liu Z."/>
        </authorList>
    </citation>
    <scope>NUCLEOTIDE SEQUENCE [LARGE SCALE GENOMIC DNA]</scope>
    <source>
        <strain evidence="1 2">GZAAS20.1005</strain>
    </source>
</reference>
<protein>
    <submittedName>
        <fullName evidence="1">Uncharacterized protein</fullName>
    </submittedName>
</protein>
<dbReference type="Proteomes" id="UP000094569">
    <property type="component" value="Unassembled WGS sequence"/>
</dbReference>
<gene>
    <name evidence="1" type="ORF">SI65_08180</name>
</gene>
<dbReference type="AlphaFoldDB" id="A0A1E3B5V1"/>
<comment type="caution">
    <text evidence="1">The sequence shown here is derived from an EMBL/GenBank/DDBJ whole genome shotgun (WGS) entry which is preliminary data.</text>
</comment>
<dbReference type="EMBL" id="JXNT01000012">
    <property type="protein sequence ID" value="ODM16181.1"/>
    <property type="molecule type" value="Genomic_DNA"/>
</dbReference>
<evidence type="ECO:0000313" key="1">
    <source>
        <dbReference type="EMBL" id="ODM16181.1"/>
    </source>
</evidence>
<proteinExistence type="predicted"/>
<accession>A0A1E3B5V1</accession>